<proteinExistence type="predicted"/>
<name>A0ACB6ZUY6_THEGA</name>
<comment type="caution">
    <text evidence="1">The sequence shown here is derived from an EMBL/GenBank/DDBJ whole genome shotgun (WGS) entry which is preliminary data.</text>
</comment>
<reference evidence="1" key="2">
    <citation type="journal article" date="2020" name="Nat. Commun.">
        <title>Large-scale genome sequencing of mycorrhizal fungi provides insights into the early evolution of symbiotic traits.</title>
        <authorList>
            <person name="Miyauchi S."/>
            <person name="Kiss E."/>
            <person name="Kuo A."/>
            <person name="Drula E."/>
            <person name="Kohler A."/>
            <person name="Sanchez-Garcia M."/>
            <person name="Morin E."/>
            <person name="Andreopoulos B."/>
            <person name="Barry K.W."/>
            <person name="Bonito G."/>
            <person name="Buee M."/>
            <person name="Carver A."/>
            <person name="Chen C."/>
            <person name="Cichocki N."/>
            <person name="Clum A."/>
            <person name="Culley D."/>
            <person name="Crous P.W."/>
            <person name="Fauchery L."/>
            <person name="Girlanda M."/>
            <person name="Hayes R.D."/>
            <person name="Keri Z."/>
            <person name="LaButti K."/>
            <person name="Lipzen A."/>
            <person name="Lombard V."/>
            <person name="Magnuson J."/>
            <person name="Maillard F."/>
            <person name="Murat C."/>
            <person name="Nolan M."/>
            <person name="Ohm R.A."/>
            <person name="Pangilinan J."/>
            <person name="Pereira M.F."/>
            <person name="Perotto S."/>
            <person name="Peter M."/>
            <person name="Pfister S."/>
            <person name="Riley R."/>
            <person name="Sitrit Y."/>
            <person name="Stielow J.B."/>
            <person name="Szollosi G."/>
            <person name="Zifcakova L."/>
            <person name="Stursova M."/>
            <person name="Spatafora J.W."/>
            <person name="Tedersoo L."/>
            <person name="Vaario L.M."/>
            <person name="Yamada A."/>
            <person name="Yan M."/>
            <person name="Wang P."/>
            <person name="Xu J."/>
            <person name="Bruns T."/>
            <person name="Baldrian P."/>
            <person name="Vilgalys R."/>
            <person name="Dunand C."/>
            <person name="Henrissat B."/>
            <person name="Grigoriev I.V."/>
            <person name="Hibbett D."/>
            <person name="Nagy L.G."/>
            <person name="Martin F.M."/>
        </authorList>
    </citation>
    <scope>NUCLEOTIDE SEQUENCE</scope>
    <source>
        <strain evidence="1">P2</strain>
    </source>
</reference>
<organism evidence="1 2">
    <name type="scientific">Thelephora ganbajun</name>
    <name type="common">Ganba fungus</name>
    <dbReference type="NCBI Taxonomy" id="370292"/>
    <lineage>
        <taxon>Eukaryota</taxon>
        <taxon>Fungi</taxon>
        <taxon>Dikarya</taxon>
        <taxon>Basidiomycota</taxon>
        <taxon>Agaricomycotina</taxon>
        <taxon>Agaricomycetes</taxon>
        <taxon>Thelephorales</taxon>
        <taxon>Thelephoraceae</taxon>
        <taxon>Thelephora</taxon>
    </lineage>
</organism>
<evidence type="ECO:0000313" key="2">
    <source>
        <dbReference type="Proteomes" id="UP000886501"/>
    </source>
</evidence>
<dbReference type="Proteomes" id="UP000886501">
    <property type="component" value="Unassembled WGS sequence"/>
</dbReference>
<sequence length="307" mass="33387">MTRTMKPTTTPFLIRTFIKIGGFHRLSQFDDGTPDEQHLFTWKDATLREILTTLRSTASQTPEYRHPLARYSFRSIYFDPHLSSRQNRDSRSGGSYSSKDLGIVYSRDILGDPGSVTSGVAPRLLEDEEPQGSSDGQKTLEDLKFVPGDFLSVAVLLPKNVSVTVGPAGDVAVKSAPGAADPAISGPANGWKSGGGYGRDRDRDAGWNGPTGRGSGGHWRGESNAPSPGFGGRGRGGGLGRGRDRDRDRDDDYRRVPPPRRDRDSPPPRRVGRGGGGGDRGGGRRRSRDSRSRSPPRRNPRYDRTSG</sequence>
<accession>A0ACB6ZUY6</accession>
<dbReference type="EMBL" id="MU117964">
    <property type="protein sequence ID" value="KAF9653412.1"/>
    <property type="molecule type" value="Genomic_DNA"/>
</dbReference>
<keyword evidence="2" id="KW-1185">Reference proteome</keyword>
<protein>
    <submittedName>
        <fullName evidence="1">Uncharacterized protein</fullName>
    </submittedName>
</protein>
<gene>
    <name evidence="1" type="ORF">BDM02DRAFT_3153231</name>
</gene>
<evidence type="ECO:0000313" key="1">
    <source>
        <dbReference type="EMBL" id="KAF9653412.1"/>
    </source>
</evidence>
<reference evidence="1" key="1">
    <citation type="submission" date="2019-10" db="EMBL/GenBank/DDBJ databases">
        <authorList>
            <consortium name="DOE Joint Genome Institute"/>
            <person name="Kuo A."/>
            <person name="Miyauchi S."/>
            <person name="Kiss E."/>
            <person name="Drula E."/>
            <person name="Kohler A."/>
            <person name="Sanchez-Garcia M."/>
            <person name="Andreopoulos B."/>
            <person name="Barry K.W."/>
            <person name="Bonito G."/>
            <person name="Buee M."/>
            <person name="Carver A."/>
            <person name="Chen C."/>
            <person name="Cichocki N."/>
            <person name="Clum A."/>
            <person name="Culley D."/>
            <person name="Crous P.W."/>
            <person name="Fauchery L."/>
            <person name="Girlanda M."/>
            <person name="Hayes R."/>
            <person name="Keri Z."/>
            <person name="Labutti K."/>
            <person name="Lipzen A."/>
            <person name="Lombard V."/>
            <person name="Magnuson J."/>
            <person name="Maillard F."/>
            <person name="Morin E."/>
            <person name="Murat C."/>
            <person name="Nolan M."/>
            <person name="Ohm R."/>
            <person name="Pangilinan J."/>
            <person name="Pereira M."/>
            <person name="Perotto S."/>
            <person name="Peter M."/>
            <person name="Riley R."/>
            <person name="Sitrit Y."/>
            <person name="Stielow B."/>
            <person name="Szollosi G."/>
            <person name="Zifcakova L."/>
            <person name="Stursova M."/>
            <person name="Spatafora J.W."/>
            <person name="Tedersoo L."/>
            <person name="Vaario L.-M."/>
            <person name="Yamada A."/>
            <person name="Yan M."/>
            <person name="Wang P."/>
            <person name="Xu J."/>
            <person name="Bruns T."/>
            <person name="Baldrian P."/>
            <person name="Vilgalys R."/>
            <person name="Henrissat B."/>
            <person name="Grigoriev I.V."/>
            <person name="Hibbett D."/>
            <person name="Nagy L.G."/>
            <person name="Martin F.M."/>
        </authorList>
    </citation>
    <scope>NUCLEOTIDE SEQUENCE</scope>
    <source>
        <strain evidence="1">P2</strain>
    </source>
</reference>